<evidence type="ECO:0000313" key="2">
    <source>
        <dbReference type="EMBL" id="WKN35253.1"/>
    </source>
</evidence>
<dbReference type="InterPro" id="IPR011042">
    <property type="entry name" value="6-blade_b-propeller_TolB-like"/>
</dbReference>
<dbReference type="SUPFAM" id="SSF82171">
    <property type="entry name" value="DPP6 N-terminal domain-like"/>
    <property type="match status" value="1"/>
</dbReference>
<dbReference type="PANTHER" id="PTHR36842">
    <property type="entry name" value="PROTEIN TOLB HOMOLOG"/>
    <property type="match status" value="1"/>
</dbReference>
<accession>A0AA49GKV7</accession>
<dbReference type="InterPro" id="IPR011659">
    <property type="entry name" value="WD40"/>
</dbReference>
<dbReference type="Gene3D" id="2.120.10.30">
    <property type="entry name" value="TolB, C-terminal domain"/>
    <property type="match status" value="1"/>
</dbReference>
<protein>
    <submittedName>
        <fullName evidence="2">Biopolymer transporter TolR</fullName>
    </submittedName>
</protein>
<reference evidence="2" key="2">
    <citation type="journal article" date="2024" name="Antonie Van Leeuwenhoek">
        <title>Roseihalotalea indica gen. nov., sp. nov., a halophilic Bacteroidetes from mesopelagic Southwest Indian Ocean with higher carbohydrate metabolic potential.</title>
        <authorList>
            <person name="Chen B."/>
            <person name="Zhang M."/>
            <person name="Lin D."/>
            <person name="Ye J."/>
            <person name="Tang K."/>
        </authorList>
    </citation>
    <scope>NUCLEOTIDE SEQUENCE</scope>
    <source>
        <strain evidence="2">TK19036</strain>
    </source>
</reference>
<organism evidence="2">
    <name type="scientific">Roseihalotalea indica</name>
    <dbReference type="NCBI Taxonomy" id="2867963"/>
    <lineage>
        <taxon>Bacteria</taxon>
        <taxon>Pseudomonadati</taxon>
        <taxon>Bacteroidota</taxon>
        <taxon>Cytophagia</taxon>
        <taxon>Cytophagales</taxon>
        <taxon>Catalimonadaceae</taxon>
        <taxon>Roseihalotalea</taxon>
    </lineage>
</organism>
<dbReference type="PANTHER" id="PTHR36842:SF1">
    <property type="entry name" value="PROTEIN TOLB"/>
    <property type="match status" value="1"/>
</dbReference>
<proteinExistence type="inferred from homology"/>
<sequence>MHLPNTTIYTFLLSLSLLLLFTIPTFSQQNSVGIFEGHGDIGEDVLAGSATYNADTREYEITGAGYNIWFDHDEFHYVWKQMEGDFILYTRAQFEGEGVDPHRKVGWMVRSSLDSSSAHINAVVHGDGLTSLQYRQTTGAETEEAKAELTHADVIQLERKGTTYTMRVAKFGEPFVTQQVSDLDLGENVYVGLFVGSHNAEVLETGIFSDVRISIPAPDDLVPYREYLGSRLEILDVESGEREVIHTSPRSIQAPNWTPDDKTLIYNGDGLIYTFDLDKKQANVLNTGEVKNNNNDHVLSFDGKMLGLSSGVSELGGSIIYTVPTEGGTPKQITPKGPSYLHGWSPDGENLVFTGQRNDEFDIYQVPSNGGEEVRLTEAEGLDDGPEYTPDGEWIYFNSNREGSMRIWKMKPDGSEQEAVTDDQFHDWFPHISPDGKQILFLSFLKEEVESGDHPFYKHVYLRLMPIEGGEPKVVAYIYGGQGTINTPSWSPDSKHAAFISNTVMESTEEAKAPDSK</sequence>
<dbReference type="AlphaFoldDB" id="A0AA49GKV7"/>
<comment type="similarity">
    <text evidence="1">Belongs to the TolB family.</text>
</comment>
<evidence type="ECO:0000256" key="1">
    <source>
        <dbReference type="ARBA" id="ARBA00009820"/>
    </source>
</evidence>
<reference evidence="2" key="1">
    <citation type="journal article" date="2023" name="Comput. Struct. Biotechnol. J.">
        <title>Discovery of a novel marine Bacteroidetes with a rich repertoire of carbohydrate-active enzymes.</title>
        <authorList>
            <person name="Chen B."/>
            <person name="Liu G."/>
            <person name="Chen Q."/>
            <person name="Wang H."/>
            <person name="Liu L."/>
            <person name="Tang K."/>
        </authorList>
    </citation>
    <scope>NUCLEOTIDE SEQUENCE</scope>
    <source>
        <strain evidence="2">TK19036</strain>
    </source>
</reference>
<dbReference type="EMBL" id="CP120682">
    <property type="protein sequence ID" value="WKN35253.1"/>
    <property type="molecule type" value="Genomic_DNA"/>
</dbReference>
<gene>
    <name evidence="2" type="ORF">K4G66_23015</name>
</gene>
<dbReference type="Pfam" id="PF07676">
    <property type="entry name" value="PD40"/>
    <property type="match status" value="4"/>
</dbReference>
<name>A0AA49GKV7_9BACT</name>